<dbReference type="InterPro" id="IPR003615">
    <property type="entry name" value="HNH_nuc"/>
</dbReference>
<keyword evidence="4" id="KW-0255">Endonuclease</keyword>
<reference evidence="4 5" key="1">
    <citation type="submission" date="2018-09" db="EMBL/GenBank/DDBJ databases">
        <title>Whole genome based analysis of evolution and adaptive divergence in Indian and Brazilian strains of Azospirillum brasilense.</title>
        <authorList>
            <person name="Singh C."/>
            <person name="Tripathi A.K."/>
        </authorList>
    </citation>
    <scope>NUCLEOTIDE SEQUENCE [LARGE SCALE GENOMIC DNA]</scope>
    <source>
        <strain evidence="4 5">MTCC4038</strain>
        <plasmid evidence="4 5">p3</plasmid>
    </source>
</reference>
<dbReference type="EMBL" id="CP032342">
    <property type="protein sequence ID" value="QCO12857.1"/>
    <property type="molecule type" value="Genomic_DNA"/>
</dbReference>
<evidence type="ECO:0000313" key="4">
    <source>
        <dbReference type="EMBL" id="QCO12857.1"/>
    </source>
</evidence>
<sequence>MTASSYYQSPHWKALKLEALKRDKFRCTVPGCGATRATSRLTVDHIEPRPRGEAEPTDKDVLPNLRTLCKTHDNQVMQNSDGRRRGGGSFTVGGCDEDGFPIDPSHPWRRGR</sequence>
<geneLocation type="plasmid" evidence="4 5">
    <name>p3</name>
</geneLocation>
<keyword evidence="4" id="KW-0540">Nuclease</keyword>
<dbReference type="GO" id="GO:0004519">
    <property type="term" value="F:endonuclease activity"/>
    <property type="evidence" value="ECO:0007669"/>
    <property type="project" value="UniProtKB-KW"/>
</dbReference>
<evidence type="ECO:0000313" key="3">
    <source>
        <dbReference type="EMBL" id="MDX5949719.1"/>
    </source>
</evidence>
<evidence type="ECO:0000313" key="6">
    <source>
        <dbReference type="Proteomes" id="UP001277471"/>
    </source>
</evidence>
<protein>
    <submittedName>
        <fullName evidence="3 4">HNH endonuclease</fullName>
    </submittedName>
</protein>
<reference evidence="3 6" key="2">
    <citation type="submission" date="2023-11" db="EMBL/GenBank/DDBJ databases">
        <title>MicrobeMod: A computational toolkit for identifying prokaryotic methylation and restriction-modification with nanopore sequencing.</title>
        <authorList>
            <person name="Crits-Christoph A."/>
            <person name="Kang S.C."/>
            <person name="Lee H."/>
            <person name="Ostrov N."/>
        </authorList>
    </citation>
    <scope>NUCLEOTIDE SEQUENCE [LARGE SCALE GENOMIC DNA]</scope>
    <source>
        <strain evidence="3 6">ATCC 29145</strain>
    </source>
</reference>
<dbReference type="AlphaFoldDB" id="A0A4D8QQZ5"/>
<keyword evidence="4" id="KW-0614">Plasmid</keyword>
<dbReference type="Proteomes" id="UP001277471">
    <property type="component" value="Unassembled WGS sequence"/>
</dbReference>
<dbReference type="RefSeq" id="WP_015989332.1">
    <property type="nucleotide sequence ID" value="NZ_CP032342.1"/>
</dbReference>
<proteinExistence type="predicted"/>
<evidence type="ECO:0000259" key="2">
    <source>
        <dbReference type="SMART" id="SM00507"/>
    </source>
</evidence>
<organism evidence="4 5">
    <name type="scientific">Azospirillum brasilense</name>
    <dbReference type="NCBI Taxonomy" id="192"/>
    <lineage>
        <taxon>Bacteria</taxon>
        <taxon>Pseudomonadati</taxon>
        <taxon>Pseudomonadota</taxon>
        <taxon>Alphaproteobacteria</taxon>
        <taxon>Rhodospirillales</taxon>
        <taxon>Azospirillaceae</taxon>
        <taxon>Azospirillum</taxon>
    </lineage>
</organism>
<dbReference type="SMART" id="SM00507">
    <property type="entry name" value="HNHc"/>
    <property type="match status" value="1"/>
</dbReference>
<keyword evidence="4" id="KW-0378">Hydrolase</keyword>
<feature type="domain" description="HNH nuclease" evidence="2">
    <location>
        <begin position="14"/>
        <end position="74"/>
    </location>
</feature>
<evidence type="ECO:0000256" key="1">
    <source>
        <dbReference type="SAM" id="MobiDB-lite"/>
    </source>
</evidence>
<dbReference type="CDD" id="cd00085">
    <property type="entry name" value="HNHc"/>
    <property type="match status" value="1"/>
</dbReference>
<dbReference type="EMBL" id="JAWXYC010000001">
    <property type="protein sequence ID" value="MDX5949719.1"/>
    <property type="molecule type" value="Genomic_DNA"/>
</dbReference>
<keyword evidence="6" id="KW-1185">Reference proteome</keyword>
<dbReference type="GeneID" id="56447879"/>
<name>A0A4D8QQZ5_AZOBR</name>
<dbReference type="Gene3D" id="1.10.30.50">
    <property type="match status" value="1"/>
</dbReference>
<evidence type="ECO:0000313" key="5">
    <source>
        <dbReference type="Proteomes" id="UP000298774"/>
    </source>
</evidence>
<feature type="region of interest" description="Disordered" evidence="1">
    <location>
        <begin position="70"/>
        <end position="112"/>
    </location>
</feature>
<gene>
    <name evidence="4" type="ORF">D3868_28015</name>
    <name evidence="3" type="ORF">SIM66_00655</name>
</gene>
<accession>A0A4D8QQZ5</accession>
<dbReference type="Proteomes" id="UP000298774">
    <property type="component" value="Plasmid p3"/>
</dbReference>